<dbReference type="PROSITE" id="PS51257">
    <property type="entry name" value="PROKAR_LIPOPROTEIN"/>
    <property type="match status" value="1"/>
</dbReference>
<evidence type="ECO:0000259" key="5">
    <source>
        <dbReference type="Pfam" id="PF00135"/>
    </source>
</evidence>
<comment type="similarity">
    <text evidence="1 3">Belongs to the type-B carboxylesterase/lipase family.</text>
</comment>
<feature type="region of interest" description="Disordered" evidence="4">
    <location>
        <begin position="31"/>
        <end position="59"/>
    </location>
</feature>
<dbReference type="Proteomes" id="UP000245783">
    <property type="component" value="Unassembled WGS sequence"/>
</dbReference>
<accession>A0A316W521</accession>
<evidence type="ECO:0000256" key="2">
    <source>
        <dbReference type="ARBA" id="ARBA00022801"/>
    </source>
</evidence>
<dbReference type="InParanoid" id="A0A316W521"/>
<feature type="chain" id="PRO_5016191614" description="Carboxylic ester hydrolase" evidence="3">
    <location>
        <begin position="24"/>
        <end position="627"/>
    </location>
</feature>
<proteinExistence type="inferred from homology"/>
<dbReference type="SUPFAM" id="SSF53474">
    <property type="entry name" value="alpha/beta-Hydrolases"/>
    <property type="match status" value="1"/>
</dbReference>
<dbReference type="Pfam" id="PF00135">
    <property type="entry name" value="COesterase"/>
    <property type="match status" value="1"/>
</dbReference>
<evidence type="ECO:0000256" key="3">
    <source>
        <dbReference type="RuleBase" id="RU361235"/>
    </source>
</evidence>
<reference evidence="6 7" key="1">
    <citation type="journal article" date="2018" name="Mol. Biol. Evol.">
        <title>Broad Genomic Sampling Reveals a Smut Pathogenic Ancestry of the Fungal Clade Ustilaginomycotina.</title>
        <authorList>
            <person name="Kijpornyongpan T."/>
            <person name="Mondo S.J."/>
            <person name="Barry K."/>
            <person name="Sandor L."/>
            <person name="Lee J."/>
            <person name="Lipzen A."/>
            <person name="Pangilinan J."/>
            <person name="LaButti K."/>
            <person name="Hainaut M."/>
            <person name="Henrissat B."/>
            <person name="Grigoriev I.V."/>
            <person name="Spatafora J.W."/>
            <person name="Aime M.C."/>
        </authorList>
    </citation>
    <scope>NUCLEOTIDE SEQUENCE [LARGE SCALE GENOMIC DNA]</scope>
    <source>
        <strain evidence="6 7">MCA 4658</strain>
    </source>
</reference>
<dbReference type="OrthoDB" id="408631at2759"/>
<dbReference type="InterPro" id="IPR029058">
    <property type="entry name" value="AB_hydrolase_fold"/>
</dbReference>
<feature type="signal peptide" evidence="3">
    <location>
        <begin position="1"/>
        <end position="23"/>
    </location>
</feature>
<evidence type="ECO:0000256" key="1">
    <source>
        <dbReference type="ARBA" id="ARBA00005964"/>
    </source>
</evidence>
<dbReference type="InterPro" id="IPR002018">
    <property type="entry name" value="CarbesteraseB"/>
</dbReference>
<name>A0A316W521_9BASI</name>
<feature type="compositionally biased region" description="Low complexity" evidence="4">
    <location>
        <begin position="38"/>
        <end position="54"/>
    </location>
</feature>
<keyword evidence="2 3" id="KW-0378">Hydrolase</keyword>
<protein>
    <recommendedName>
        <fullName evidence="3">Carboxylic ester hydrolase</fullName>
        <ecNumber evidence="3">3.1.1.-</ecNumber>
    </recommendedName>
</protein>
<dbReference type="EC" id="3.1.1.-" evidence="3"/>
<dbReference type="PROSITE" id="PS00122">
    <property type="entry name" value="CARBOXYLESTERASE_B_1"/>
    <property type="match status" value="1"/>
</dbReference>
<feature type="domain" description="Carboxylesterase type B" evidence="5">
    <location>
        <begin position="63"/>
        <end position="616"/>
    </location>
</feature>
<dbReference type="Gene3D" id="3.40.50.1820">
    <property type="entry name" value="alpha/beta hydrolase"/>
    <property type="match status" value="1"/>
</dbReference>
<evidence type="ECO:0000313" key="7">
    <source>
        <dbReference type="Proteomes" id="UP000245783"/>
    </source>
</evidence>
<evidence type="ECO:0000313" key="6">
    <source>
        <dbReference type="EMBL" id="PWN44238.1"/>
    </source>
</evidence>
<keyword evidence="7" id="KW-1185">Reference proteome</keyword>
<dbReference type="RefSeq" id="XP_025371398.1">
    <property type="nucleotide sequence ID" value="XM_025513409.1"/>
</dbReference>
<dbReference type="InterPro" id="IPR050309">
    <property type="entry name" value="Type-B_Carboxylest/Lipase"/>
</dbReference>
<dbReference type="InterPro" id="IPR019826">
    <property type="entry name" value="Carboxylesterase_B_AS"/>
</dbReference>
<sequence>MVRLTEAGLLCLSIASIACLARALPTSREEEPHLSALSSGSSSSSSSSSDSSSDTGIGNDVEVHTRLQGTFVGTFNKTTGQDQFYGIPYATPPLGQLRFQQTRPLEAYKGDEQRTAKQFGNLCIQTNNETFRGRVNFSEDCLYLNIQRPAVRKVGKKLPVLVFIHGGSWKDGGSSAVNYDPANLIQHSLKLGEPIIHVAMNFRLGVFGNLLGPGVSAADKEGSAALNAAYYDQREALRWIQKNIEYFGGDRDRVTIWGQSSGANGVAAQLLADEGDVGKDCKGCFHNAFLESGSQATAPRLSPTSTEATQAYGALLKMLGCAMADVNSADSVDCLRRVDAASLEQAAIAVSGGGALFVPVLDRKFVSELPSSQLAHGKFAKVPIISGDVLDEGTLFASLNLKGNTNTTTFLAGIANLHKVQDEAVLKQIAELYPDEPKVGSPFRPELVGASPDDRFFGPAHQWKRTSAAEGDLLFQAGRRQQIQAASKSGVAVYSYLFSLPSPTYVLPGPQTGPFLGIPHGSDIPFLYSNTPKAAPPSSSAALVKYAPQKDLDRQSDIFSSALVHFAHTGDPNGKNLLGRAPEWPRYDAQSKRLLQVQGTYNTTIIEDTYREQEIGFILDNAPAFHI</sequence>
<dbReference type="EMBL" id="KZ819363">
    <property type="protein sequence ID" value="PWN44238.1"/>
    <property type="molecule type" value="Genomic_DNA"/>
</dbReference>
<keyword evidence="3" id="KW-0732">Signal</keyword>
<dbReference type="STRING" id="1522189.A0A316W521"/>
<gene>
    <name evidence="6" type="ORF">IE81DRAFT_321641</name>
</gene>
<evidence type="ECO:0000256" key="4">
    <source>
        <dbReference type="SAM" id="MobiDB-lite"/>
    </source>
</evidence>
<dbReference type="FunCoup" id="A0A316W521">
    <property type="interactions" value="2"/>
</dbReference>
<organism evidence="6 7">
    <name type="scientific">Ceraceosorus guamensis</name>
    <dbReference type="NCBI Taxonomy" id="1522189"/>
    <lineage>
        <taxon>Eukaryota</taxon>
        <taxon>Fungi</taxon>
        <taxon>Dikarya</taxon>
        <taxon>Basidiomycota</taxon>
        <taxon>Ustilaginomycotina</taxon>
        <taxon>Exobasidiomycetes</taxon>
        <taxon>Ceraceosorales</taxon>
        <taxon>Ceraceosoraceae</taxon>
        <taxon>Ceraceosorus</taxon>
    </lineage>
</organism>
<dbReference type="PANTHER" id="PTHR11559">
    <property type="entry name" value="CARBOXYLESTERASE"/>
    <property type="match status" value="1"/>
</dbReference>
<dbReference type="GO" id="GO:0016787">
    <property type="term" value="F:hydrolase activity"/>
    <property type="evidence" value="ECO:0007669"/>
    <property type="project" value="UniProtKB-KW"/>
</dbReference>
<dbReference type="GeneID" id="37035279"/>
<dbReference type="AlphaFoldDB" id="A0A316W521"/>